<evidence type="ECO:0000313" key="4">
    <source>
        <dbReference type="Proteomes" id="UP000016930"/>
    </source>
</evidence>
<feature type="region of interest" description="Disordered" evidence="1">
    <location>
        <begin position="324"/>
        <end position="372"/>
    </location>
</feature>
<keyword evidence="2" id="KW-0472">Membrane</keyword>
<dbReference type="Proteomes" id="UP000016930">
    <property type="component" value="Unassembled WGS sequence"/>
</dbReference>
<reference evidence="3 4" key="1">
    <citation type="journal article" date="2012" name="Proc. Natl. Acad. Sci. U.S.A.">
        <title>Comparative genomics of Ceriporiopsis subvermispora and Phanerochaete chrysosporium provide insight into selective ligninolysis.</title>
        <authorList>
            <person name="Fernandez-Fueyo E."/>
            <person name="Ruiz-Duenas F.J."/>
            <person name="Ferreira P."/>
            <person name="Floudas D."/>
            <person name="Hibbett D.S."/>
            <person name="Canessa P."/>
            <person name="Larrondo L.F."/>
            <person name="James T.Y."/>
            <person name="Seelenfreund D."/>
            <person name="Lobos S."/>
            <person name="Polanco R."/>
            <person name="Tello M."/>
            <person name="Honda Y."/>
            <person name="Watanabe T."/>
            <person name="Watanabe T."/>
            <person name="Ryu J.S."/>
            <person name="Kubicek C.P."/>
            <person name="Schmoll M."/>
            <person name="Gaskell J."/>
            <person name="Hammel K.E."/>
            <person name="St John F.J."/>
            <person name="Vanden Wymelenberg A."/>
            <person name="Sabat G."/>
            <person name="Splinter BonDurant S."/>
            <person name="Syed K."/>
            <person name="Yadav J.S."/>
            <person name="Doddapaneni H."/>
            <person name="Subramanian V."/>
            <person name="Lavin J.L."/>
            <person name="Oguiza J.A."/>
            <person name="Perez G."/>
            <person name="Pisabarro A.G."/>
            <person name="Ramirez L."/>
            <person name="Santoyo F."/>
            <person name="Master E."/>
            <person name="Coutinho P.M."/>
            <person name="Henrissat B."/>
            <person name="Lombard V."/>
            <person name="Magnuson J.K."/>
            <person name="Kuees U."/>
            <person name="Hori C."/>
            <person name="Igarashi K."/>
            <person name="Samejima M."/>
            <person name="Held B.W."/>
            <person name="Barry K.W."/>
            <person name="LaButti K.M."/>
            <person name="Lapidus A."/>
            <person name="Lindquist E.A."/>
            <person name="Lucas S.M."/>
            <person name="Riley R."/>
            <person name="Salamov A.A."/>
            <person name="Hoffmeister D."/>
            <person name="Schwenk D."/>
            <person name="Hadar Y."/>
            <person name="Yarden O."/>
            <person name="de Vries R.P."/>
            <person name="Wiebenga A."/>
            <person name="Stenlid J."/>
            <person name="Eastwood D."/>
            <person name="Grigoriev I.V."/>
            <person name="Berka R.M."/>
            <person name="Blanchette R.A."/>
            <person name="Kersten P."/>
            <person name="Martinez A.T."/>
            <person name="Vicuna R."/>
            <person name="Cullen D."/>
        </authorList>
    </citation>
    <scope>NUCLEOTIDE SEQUENCE [LARGE SCALE GENOMIC DNA]</scope>
    <source>
        <strain evidence="3 4">B</strain>
    </source>
</reference>
<sequence length="412" mass="42933">MAFDALLARQQTSSDPCIACPTQPPSCPCNLNTDQCVLIENHFICQPLDSGSSGGSSGGVSSGAVAGAVVAVILALGIAVAGFIFYRRRQRQKRLAEEADAKPDSPARAEDVLNRPDPNEKPPSPPPPHSASYASTSGEAEAQTAATSAQATQGHASNPRASVQSNPFGDSHSIQTTDTGNQSNVIPIALVAPSPRIAAASGASSGYGPMRPVRTPDIHLEPLGQPSSAAPGANPNRASYMTTGSYASDLLGEAPVIITPTRGAVKQVLGVVKAEVIRAPSGPSASGVAEGLRPPPIRAPMRSPLAASSFGPSDVVQEVTVADSERNDPFGDEHASDAGSHSPAPSHSTFGSPGRSPRPVDSEPLGNPCRGSQEILDWFDEWPTRWVLQNSQRRPRTTRDGQHQPKQHRNSC</sequence>
<feature type="region of interest" description="Disordered" evidence="1">
    <location>
        <begin position="199"/>
        <end position="237"/>
    </location>
</feature>
<feature type="compositionally biased region" description="Low complexity" evidence="1">
    <location>
        <begin position="199"/>
        <end position="209"/>
    </location>
</feature>
<keyword evidence="2" id="KW-1133">Transmembrane helix</keyword>
<feature type="region of interest" description="Disordered" evidence="1">
    <location>
        <begin position="281"/>
        <end position="312"/>
    </location>
</feature>
<feature type="compositionally biased region" description="Polar residues" evidence="1">
    <location>
        <begin position="159"/>
        <end position="181"/>
    </location>
</feature>
<accession>M2QTK1</accession>
<evidence type="ECO:0000313" key="3">
    <source>
        <dbReference type="EMBL" id="EMD40378.1"/>
    </source>
</evidence>
<dbReference type="AlphaFoldDB" id="M2QTK1"/>
<dbReference type="EMBL" id="KB445792">
    <property type="protein sequence ID" value="EMD40378.1"/>
    <property type="molecule type" value="Genomic_DNA"/>
</dbReference>
<gene>
    <name evidence="3" type="ORF">CERSUDRAFT_91098</name>
</gene>
<evidence type="ECO:0000256" key="1">
    <source>
        <dbReference type="SAM" id="MobiDB-lite"/>
    </source>
</evidence>
<organism evidence="3 4">
    <name type="scientific">Ceriporiopsis subvermispora (strain B)</name>
    <name type="common">White-rot fungus</name>
    <name type="synonym">Gelatoporia subvermispora</name>
    <dbReference type="NCBI Taxonomy" id="914234"/>
    <lineage>
        <taxon>Eukaryota</taxon>
        <taxon>Fungi</taxon>
        <taxon>Dikarya</taxon>
        <taxon>Basidiomycota</taxon>
        <taxon>Agaricomycotina</taxon>
        <taxon>Agaricomycetes</taxon>
        <taxon>Polyporales</taxon>
        <taxon>Gelatoporiaceae</taxon>
        <taxon>Gelatoporia</taxon>
    </lineage>
</organism>
<feature type="region of interest" description="Disordered" evidence="1">
    <location>
        <begin position="96"/>
        <end position="181"/>
    </location>
</feature>
<evidence type="ECO:0008006" key="5">
    <source>
        <dbReference type="Google" id="ProtNLM"/>
    </source>
</evidence>
<feature type="transmembrane region" description="Helical" evidence="2">
    <location>
        <begin position="64"/>
        <end position="86"/>
    </location>
</feature>
<proteinExistence type="predicted"/>
<keyword evidence="2" id="KW-0812">Transmembrane</keyword>
<dbReference type="OrthoDB" id="2402916at2759"/>
<dbReference type="HOGENOM" id="CLU_667310_0_0_1"/>
<dbReference type="STRING" id="914234.M2QTK1"/>
<name>M2QTK1_CERS8</name>
<keyword evidence="4" id="KW-1185">Reference proteome</keyword>
<protein>
    <recommendedName>
        <fullName evidence="5">Membrane anchor Opy2 N-terminal domain-containing protein</fullName>
    </recommendedName>
</protein>
<feature type="compositionally biased region" description="Low complexity" evidence="1">
    <location>
        <begin position="130"/>
        <end position="157"/>
    </location>
</feature>
<evidence type="ECO:0000256" key="2">
    <source>
        <dbReference type="SAM" id="Phobius"/>
    </source>
</evidence>
<feature type="compositionally biased region" description="Basic and acidic residues" evidence="1">
    <location>
        <begin position="324"/>
        <end position="336"/>
    </location>
</feature>
<feature type="compositionally biased region" description="Basic and acidic residues" evidence="1">
    <location>
        <begin position="96"/>
        <end position="120"/>
    </location>
</feature>
<feature type="region of interest" description="Disordered" evidence="1">
    <location>
        <begin position="386"/>
        <end position="412"/>
    </location>
</feature>